<dbReference type="Pfam" id="PF01558">
    <property type="entry name" value="POR"/>
    <property type="match status" value="1"/>
</dbReference>
<dbReference type="AlphaFoldDB" id="A0A3R9PIP3"/>
<dbReference type="Proteomes" id="UP000277582">
    <property type="component" value="Unassembled WGS sequence"/>
</dbReference>
<evidence type="ECO:0000259" key="2">
    <source>
        <dbReference type="Pfam" id="PF01558"/>
    </source>
</evidence>
<dbReference type="OrthoDB" id="18183at2157"/>
<dbReference type="PANTHER" id="PTHR42730">
    <property type="entry name" value="2-OXOGLUTARATE SYNTHASE SUBUNIT KORC"/>
    <property type="match status" value="1"/>
</dbReference>
<reference evidence="3 5" key="1">
    <citation type="submission" date="2018-10" db="EMBL/GenBank/DDBJ databases">
        <title>Co-occurring genomic capacity for anaerobic methane metabolism and dissimilatory sulfite reduction discovered in the Korarchaeota.</title>
        <authorList>
            <person name="Mckay L.J."/>
            <person name="Dlakic M."/>
            <person name="Fields M.W."/>
            <person name="Delmont T.O."/>
            <person name="Eren A.M."/>
            <person name="Jay Z.J."/>
            <person name="Klingelsmith K.B."/>
            <person name="Rusch D.B."/>
            <person name="Inskeep W.P."/>
        </authorList>
    </citation>
    <scope>NUCLEOTIDE SEQUENCE [LARGE SCALE GENOMIC DNA]</scope>
    <source>
        <strain evidence="3 5">MDKW</strain>
    </source>
</reference>
<comment type="caution">
    <text evidence="3">The sequence shown here is derived from an EMBL/GenBank/DDBJ whole genome shotgun (WGS) entry which is preliminary data.</text>
</comment>
<dbReference type="GO" id="GO:0016903">
    <property type="term" value="F:oxidoreductase activity, acting on the aldehyde or oxo group of donors"/>
    <property type="evidence" value="ECO:0007669"/>
    <property type="project" value="InterPro"/>
</dbReference>
<accession>A0A3R9PIP3</accession>
<evidence type="ECO:0000313" key="6">
    <source>
        <dbReference type="Proteomes" id="UP000316217"/>
    </source>
</evidence>
<gene>
    <name evidence="3" type="ORF">D6D85_06480</name>
    <name evidence="4" type="ORF">EF810_05240</name>
</gene>
<dbReference type="EMBL" id="RCOS01000076">
    <property type="protein sequence ID" value="RSN75272.1"/>
    <property type="molecule type" value="Genomic_DNA"/>
</dbReference>
<organism evidence="3 5">
    <name type="scientific">Candidatus Methanodesulfokora washburnensis</name>
    <dbReference type="NCBI Taxonomy" id="2478471"/>
    <lineage>
        <taxon>Archaea</taxon>
        <taxon>Thermoproteota</taxon>
        <taxon>Candidatus Korarchaeia</taxon>
        <taxon>Candidatus Korarchaeia incertae sedis</taxon>
        <taxon>Candidatus Methanodesulfokora</taxon>
    </lineage>
</organism>
<proteinExistence type="predicted"/>
<dbReference type="EMBL" id="RXII01000080">
    <property type="protein sequence ID" value="RZN61115.1"/>
    <property type="molecule type" value="Genomic_DNA"/>
</dbReference>
<reference evidence="4 6" key="2">
    <citation type="journal article" date="2019" name="Nat. Microbiol.">
        <title>Wide diversity of methane and short-chain alkane metabolisms in uncultured archaea.</title>
        <authorList>
            <person name="Borrel G."/>
            <person name="Adam P.S."/>
            <person name="McKay L.J."/>
            <person name="Chen L.X."/>
            <person name="Sierra-Garcia I.N."/>
            <person name="Sieber C.M."/>
            <person name="Letourneur Q."/>
            <person name="Ghozlane A."/>
            <person name="Andersen G.L."/>
            <person name="Li W.J."/>
            <person name="Hallam S.J."/>
            <person name="Muyzer G."/>
            <person name="de Oliveira V.M."/>
            <person name="Inskeep W.P."/>
            <person name="Banfield J.F."/>
            <person name="Gribaldo S."/>
        </authorList>
    </citation>
    <scope>NUCLEOTIDE SEQUENCE [LARGE SCALE GENOMIC DNA]</scope>
    <source>
        <strain evidence="4">NM4</strain>
    </source>
</reference>
<dbReference type="PANTHER" id="PTHR42730:SF1">
    <property type="entry name" value="2-OXOGLUTARATE SYNTHASE SUBUNIT KORC"/>
    <property type="match status" value="1"/>
</dbReference>
<sequence length="167" mass="18356">MKSVCFIGRGGQGIVFSAEVLARAAFLEGKYVAQLQSYGAEVRGGSVMAYAVIDEKPIDNPFIEDFDLIVLLSHPEEWMYIVSKGKHVISDEPVGIGMAFPFSRLSRNQNLKENSLALGLVSALGYASLDSIEKALPKGKDFEENMRAVRIGFEEAKKLYKSSFQGI</sequence>
<evidence type="ECO:0000313" key="3">
    <source>
        <dbReference type="EMBL" id="RSN75272.1"/>
    </source>
</evidence>
<protein>
    <recommendedName>
        <fullName evidence="2">Pyruvate/ketoisovalerate oxidoreductase catalytic domain-containing protein</fullName>
    </recommendedName>
</protein>
<evidence type="ECO:0000313" key="5">
    <source>
        <dbReference type="Proteomes" id="UP000277582"/>
    </source>
</evidence>
<dbReference type="Gene3D" id="3.40.920.10">
    <property type="entry name" value="Pyruvate-ferredoxin oxidoreductase, PFOR, domain III"/>
    <property type="match status" value="1"/>
</dbReference>
<evidence type="ECO:0000313" key="4">
    <source>
        <dbReference type="EMBL" id="RZN61115.1"/>
    </source>
</evidence>
<dbReference type="InterPro" id="IPR019752">
    <property type="entry name" value="Pyrv/ketoisovalerate_OxRed_cat"/>
</dbReference>
<dbReference type="Proteomes" id="UP000316217">
    <property type="component" value="Unassembled WGS sequence"/>
</dbReference>
<dbReference type="RefSeq" id="WP_125671209.1">
    <property type="nucleotide sequence ID" value="NZ_RCOS01000076.1"/>
</dbReference>
<keyword evidence="1" id="KW-0560">Oxidoreductase</keyword>
<feature type="domain" description="Pyruvate/ketoisovalerate oxidoreductase catalytic" evidence="2">
    <location>
        <begin position="10"/>
        <end position="154"/>
    </location>
</feature>
<evidence type="ECO:0000256" key="1">
    <source>
        <dbReference type="ARBA" id="ARBA00023002"/>
    </source>
</evidence>
<name>A0A3R9PIP3_9CREN</name>
<dbReference type="InterPro" id="IPR052554">
    <property type="entry name" value="2-oxoglutarate_synth_KorC"/>
</dbReference>
<dbReference type="InterPro" id="IPR002869">
    <property type="entry name" value="Pyrv_flavodox_OxRed_cen"/>
</dbReference>
<dbReference type="SUPFAM" id="SSF53323">
    <property type="entry name" value="Pyruvate-ferredoxin oxidoreductase, PFOR, domain III"/>
    <property type="match status" value="1"/>
</dbReference>
<keyword evidence="5" id="KW-1185">Reference proteome</keyword>